<dbReference type="Pfam" id="PF17827">
    <property type="entry name" value="PrmC_N"/>
    <property type="match status" value="1"/>
</dbReference>
<dbReference type="PANTHER" id="PTHR18895">
    <property type="entry name" value="HEMK METHYLTRANSFERASE"/>
    <property type="match status" value="1"/>
</dbReference>
<dbReference type="Gene3D" id="1.10.8.10">
    <property type="entry name" value="DNA helicase RuvA subunit, C-terminal domain"/>
    <property type="match status" value="1"/>
</dbReference>
<evidence type="ECO:0000256" key="4">
    <source>
        <dbReference type="ARBA" id="ARBA00048391"/>
    </source>
</evidence>
<protein>
    <recommendedName>
        <fullName evidence="5">Release factor glutamine methyltransferase</fullName>
        <shortName evidence="5">RF MTase</shortName>
        <ecNumber evidence="5">2.1.1.297</ecNumber>
    </recommendedName>
    <alternativeName>
        <fullName evidence="5">N5-glutamine methyltransferase PrmC</fullName>
    </alternativeName>
    <alternativeName>
        <fullName evidence="5">Protein-(glutamine-N5) MTase PrmC</fullName>
    </alternativeName>
    <alternativeName>
        <fullName evidence="5">Protein-glutamine N-methyltransferase PrmC</fullName>
    </alternativeName>
</protein>
<keyword evidence="9" id="KW-1185">Reference proteome</keyword>
<feature type="binding site" evidence="5">
    <location>
        <begin position="197"/>
        <end position="200"/>
    </location>
    <ligand>
        <name>substrate</name>
    </ligand>
</feature>
<dbReference type="NCBIfam" id="TIGR03534">
    <property type="entry name" value="RF_mod_PrmC"/>
    <property type="match status" value="1"/>
</dbReference>
<evidence type="ECO:0000256" key="2">
    <source>
        <dbReference type="ARBA" id="ARBA00022679"/>
    </source>
</evidence>
<dbReference type="GO" id="GO:0102559">
    <property type="term" value="F:peptide chain release factor N(5)-glutamine methyltransferase activity"/>
    <property type="evidence" value="ECO:0007669"/>
    <property type="project" value="UniProtKB-EC"/>
</dbReference>
<dbReference type="InterPro" id="IPR019874">
    <property type="entry name" value="RF_methyltr_PrmC"/>
</dbReference>
<dbReference type="InterPro" id="IPR050320">
    <property type="entry name" value="N5-glutamine_MTase"/>
</dbReference>
<feature type="binding site" evidence="5">
    <location>
        <position position="197"/>
    </location>
    <ligand>
        <name>S-adenosyl-L-methionine</name>
        <dbReference type="ChEBI" id="CHEBI:59789"/>
    </ligand>
</feature>
<dbReference type="FunFam" id="3.40.50.150:FF:000053">
    <property type="entry name" value="Release factor glutamine methyltransferase"/>
    <property type="match status" value="1"/>
</dbReference>
<evidence type="ECO:0000259" key="6">
    <source>
        <dbReference type="Pfam" id="PF05175"/>
    </source>
</evidence>
<feature type="binding site" evidence="5">
    <location>
        <begin position="132"/>
        <end position="136"/>
    </location>
    <ligand>
        <name>S-adenosyl-L-methionine</name>
        <dbReference type="ChEBI" id="CHEBI:59789"/>
    </ligand>
</feature>
<comment type="function">
    <text evidence="5">Methylates the class 1 translation termination release factors RF1/PrfA and RF2/PrfB on the glutamine residue of the universally conserved GGQ motif.</text>
</comment>
<dbReference type="InterPro" id="IPR007848">
    <property type="entry name" value="Small_mtfrase_dom"/>
</dbReference>
<dbReference type="Proteomes" id="UP000256774">
    <property type="component" value="Unassembled WGS sequence"/>
</dbReference>
<keyword evidence="1 5" id="KW-0489">Methyltransferase</keyword>
<dbReference type="RefSeq" id="WP_245953006.1">
    <property type="nucleotide sequence ID" value="NZ_QUNR01000002.1"/>
</dbReference>
<evidence type="ECO:0000256" key="5">
    <source>
        <dbReference type="HAMAP-Rule" id="MF_02126"/>
    </source>
</evidence>
<dbReference type="EMBL" id="QUNR01000002">
    <property type="protein sequence ID" value="REH38700.1"/>
    <property type="molecule type" value="Genomic_DNA"/>
</dbReference>
<comment type="catalytic activity">
    <reaction evidence="4 5">
        <text>L-glutaminyl-[peptide chain release factor] + S-adenosyl-L-methionine = N(5)-methyl-L-glutaminyl-[peptide chain release factor] + S-adenosyl-L-homocysteine + H(+)</text>
        <dbReference type="Rhea" id="RHEA:42896"/>
        <dbReference type="Rhea" id="RHEA-COMP:10271"/>
        <dbReference type="Rhea" id="RHEA-COMP:10272"/>
        <dbReference type="ChEBI" id="CHEBI:15378"/>
        <dbReference type="ChEBI" id="CHEBI:30011"/>
        <dbReference type="ChEBI" id="CHEBI:57856"/>
        <dbReference type="ChEBI" id="CHEBI:59789"/>
        <dbReference type="ChEBI" id="CHEBI:61891"/>
        <dbReference type="EC" id="2.1.1.297"/>
    </reaction>
</comment>
<dbReference type="GO" id="GO:0003676">
    <property type="term" value="F:nucleic acid binding"/>
    <property type="evidence" value="ECO:0007669"/>
    <property type="project" value="InterPro"/>
</dbReference>
<dbReference type="NCBIfam" id="TIGR00536">
    <property type="entry name" value="hemK_fam"/>
    <property type="match status" value="1"/>
</dbReference>
<reference evidence="8 9" key="1">
    <citation type="submission" date="2018-08" db="EMBL/GenBank/DDBJ databases">
        <title>Genomic Encyclopedia of Type Strains, Phase IV (KMG-IV): sequencing the most valuable type-strain genomes for metagenomic binning, comparative biology and taxonomic classification.</title>
        <authorList>
            <person name="Goeker M."/>
        </authorList>
    </citation>
    <scope>NUCLEOTIDE SEQUENCE [LARGE SCALE GENOMIC DNA]</scope>
    <source>
        <strain evidence="8 9">DSM 26022</strain>
    </source>
</reference>
<evidence type="ECO:0000256" key="1">
    <source>
        <dbReference type="ARBA" id="ARBA00022603"/>
    </source>
</evidence>
<dbReference type="Gene3D" id="3.40.50.150">
    <property type="entry name" value="Vaccinia Virus protein VP39"/>
    <property type="match status" value="1"/>
</dbReference>
<organism evidence="8 9">
    <name type="scientific">Paraperlucidibaca baekdonensis</name>
    <dbReference type="NCBI Taxonomy" id="748120"/>
    <lineage>
        <taxon>Bacteria</taxon>
        <taxon>Pseudomonadati</taxon>
        <taxon>Pseudomonadota</taxon>
        <taxon>Gammaproteobacteria</taxon>
        <taxon>Moraxellales</taxon>
        <taxon>Moraxellaceae</taxon>
        <taxon>Paraperlucidibaca</taxon>
    </lineage>
</organism>
<dbReference type="Pfam" id="PF05175">
    <property type="entry name" value="MTS"/>
    <property type="match status" value="1"/>
</dbReference>
<dbReference type="PANTHER" id="PTHR18895:SF74">
    <property type="entry name" value="MTRF1L RELEASE FACTOR GLUTAMINE METHYLTRANSFERASE"/>
    <property type="match status" value="1"/>
</dbReference>
<dbReference type="CDD" id="cd02440">
    <property type="entry name" value="AdoMet_MTases"/>
    <property type="match status" value="1"/>
</dbReference>
<evidence type="ECO:0000259" key="7">
    <source>
        <dbReference type="Pfam" id="PF17827"/>
    </source>
</evidence>
<dbReference type="InterPro" id="IPR002052">
    <property type="entry name" value="DNA_methylase_N6_adenine_CS"/>
</dbReference>
<sequence length="294" mass="31688">MPSQMTVNHWLAHAAAHLAQYQAWQPVSGEAVNARREARAVLLAALEQAPAWLMTWPDAPLNAEQQARADDFLARRAQGEPMAYLRGEQEFWSLALRVVPGVLVPRADSECLVEQALLHLAANTTARVLDLGTGSGAIALAIAHERREARVFACDRSALAVTIAQGNAARLGLALSCCESDWLSAFAGERFEMIVSNPPYIAEDDPHLASLHGEPLTALTATEQGLADLRQIITSAPAHLSAHGYLLLEHGYDQAAAVRDLLQQAGFVDVASRRDFGGNERVSLGRWPGASHGD</sequence>
<name>A0A3E0H5G9_9GAMM</name>
<feature type="domain" description="Release factor glutamine methyltransferase N-terminal" evidence="7">
    <location>
        <begin position="32"/>
        <end position="87"/>
    </location>
</feature>
<dbReference type="SUPFAM" id="SSF53335">
    <property type="entry name" value="S-adenosyl-L-methionine-dependent methyltransferases"/>
    <property type="match status" value="1"/>
</dbReference>
<dbReference type="InterPro" id="IPR040758">
    <property type="entry name" value="PrmC_N"/>
</dbReference>
<keyword evidence="3 5" id="KW-0949">S-adenosyl-L-methionine</keyword>
<gene>
    <name evidence="5" type="primary">prmC</name>
    <name evidence="8" type="ORF">DFR26_0861</name>
</gene>
<dbReference type="AlphaFoldDB" id="A0A3E0H5G9"/>
<evidence type="ECO:0000256" key="3">
    <source>
        <dbReference type="ARBA" id="ARBA00022691"/>
    </source>
</evidence>
<accession>A0A3E0H5G9</accession>
<keyword evidence="2 5" id="KW-0808">Transferase</keyword>
<dbReference type="GO" id="GO:0032259">
    <property type="term" value="P:methylation"/>
    <property type="evidence" value="ECO:0007669"/>
    <property type="project" value="UniProtKB-KW"/>
</dbReference>
<feature type="binding site" evidence="5">
    <location>
        <position position="182"/>
    </location>
    <ligand>
        <name>S-adenosyl-L-methionine</name>
        <dbReference type="ChEBI" id="CHEBI:59789"/>
    </ligand>
</feature>
<feature type="binding site" evidence="5">
    <location>
        <position position="155"/>
    </location>
    <ligand>
        <name>S-adenosyl-L-methionine</name>
        <dbReference type="ChEBI" id="CHEBI:59789"/>
    </ligand>
</feature>
<evidence type="ECO:0000313" key="8">
    <source>
        <dbReference type="EMBL" id="REH38700.1"/>
    </source>
</evidence>
<dbReference type="InterPro" id="IPR029063">
    <property type="entry name" value="SAM-dependent_MTases_sf"/>
</dbReference>
<dbReference type="EC" id="2.1.1.297" evidence="5"/>
<dbReference type="HAMAP" id="MF_02126">
    <property type="entry name" value="RF_methyltr_PrmC"/>
    <property type="match status" value="1"/>
</dbReference>
<dbReference type="PROSITE" id="PS00092">
    <property type="entry name" value="N6_MTASE"/>
    <property type="match status" value="1"/>
</dbReference>
<proteinExistence type="inferred from homology"/>
<evidence type="ECO:0000313" key="9">
    <source>
        <dbReference type="Proteomes" id="UP000256774"/>
    </source>
</evidence>
<dbReference type="InterPro" id="IPR004556">
    <property type="entry name" value="HemK-like"/>
</dbReference>
<comment type="caution">
    <text evidence="8">The sequence shown here is derived from an EMBL/GenBank/DDBJ whole genome shotgun (WGS) entry which is preliminary data.</text>
</comment>
<comment type="similarity">
    <text evidence="5">Belongs to the protein N5-glutamine methyltransferase family. PrmC subfamily.</text>
</comment>
<feature type="domain" description="Methyltransferase small" evidence="6">
    <location>
        <begin position="118"/>
        <end position="205"/>
    </location>
</feature>